<dbReference type="InterPro" id="IPR036525">
    <property type="entry name" value="Tubulin/FtsZ_GTPase_sf"/>
</dbReference>
<dbReference type="Gene3D" id="3.40.50.1440">
    <property type="entry name" value="Tubulin/FtsZ, GTPase domain"/>
    <property type="match status" value="1"/>
</dbReference>
<proteinExistence type="predicted"/>
<name>A0A4Z2HXC3_9TELE</name>
<dbReference type="Proteomes" id="UP000314294">
    <property type="component" value="Unassembled WGS sequence"/>
</dbReference>
<gene>
    <name evidence="3" type="primary">TBB7</name>
    <name evidence="3" type="ORF">EYF80_019363</name>
</gene>
<dbReference type="PANTHER" id="PTHR36527:SF3">
    <property type="entry name" value="OS01G0282866 PROTEIN"/>
    <property type="match status" value="1"/>
</dbReference>
<organism evidence="3 4">
    <name type="scientific">Liparis tanakae</name>
    <name type="common">Tanaka's snailfish</name>
    <dbReference type="NCBI Taxonomy" id="230148"/>
    <lineage>
        <taxon>Eukaryota</taxon>
        <taxon>Metazoa</taxon>
        <taxon>Chordata</taxon>
        <taxon>Craniata</taxon>
        <taxon>Vertebrata</taxon>
        <taxon>Euteleostomi</taxon>
        <taxon>Actinopterygii</taxon>
        <taxon>Neopterygii</taxon>
        <taxon>Teleostei</taxon>
        <taxon>Neoteleostei</taxon>
        <taxon>Acanthomorphata</taxon>
        <taxon>Eupercaria</taxon>
        <taxon>Perciformes</taxon>
        <taxon>Cottioidei</taxon>
        <taxon>Cottales</taxon>
        <taxon>Liparidae</taxon>
        <taxon>Liparis</taxon>
    </lineage>
</organism>
<dbReference type="OrthoDB" id="1662883at2759"/>
<sequence>MELLKMGLDQTLGFQSLTLSGKYVPRAVLVDLEPGTMDSVRSGPFGQIFRPDNFVFGKLCEHRSQPSTANTMARTPSVTVGATIAAMLGPCKWKVTGLLLSTNSKTLLTKTPGMTSTSRHAAISTRDQQGKVIEATRERSSRWIPRFRLTLSKMKRQQMVQSNENARRLQGSLPALAPTCWSTMLQVLPSNLLLLLVVEEEVV</sequence>
<keyword evidence="4" id="KW-1185">Reference proteome</keyword>
<reference evidence="3 4" key="1">
    <citation type="submission" date="2019-03" db="EMBL/GenBank/DDBJ databases">
        <title>First draft genome of Liparis tanakae, snailfish: a comprehensive survey of snailfish specific genes.</title>
        <authorList>
            <person name="Kim W."/>
            <person name="Song I."/>
            <person name="Jeong J.-H."/>
            <person name="Kim D."/>
            <person name="Kim S."/>
            <person name="Ryu S."/>
            <person name="Song J.Y."/>
            <person name="Lee S.K."/>
        </authorList>
    </citation>
    <scope>NUCLEOTIDE SEQUENCE [LARGE SCALE GENOMIC DNA]</scope>
    <source>
        <tissue evidence="3">Muscle</tissue>
    </source>
</reference>
<dbReference type="PANTHER" id="PTHR36527">
    <property type="entry name" value="OS01G0282866 PROTEIN"/>
    <property type="match status" value="1"/>
</dbReference>
<evidence type="ECO:0000256" key="1">
    <source>
        <dbReference type="ARBA" id="ARBA00004496"/>
    </source>
</evidence>
<comment type="caution">
    <text evidence="3">The sequence shown here is derived from an EMBL/GenBank/DDBJ whole genome shotgun (WGS) entry which is preliminary data.</text>
</comment>
<evidence type="ECO:0000313" key="4">
    <source>
        <dbReference type="Proteomes" id="UP000314294"/>
    </source>
</evidence>
<dbReference type="AlphaFoldDB" id="A0A4Z2HXC3"/>
<dbReference type="EMBL" id="SRLO01000164">
    <property type="protein sequence ID" value="TNN70337.1"/>
    <property type="molecule type" value="Genomic_DNA"/>
</dbReference>
<accession>A0A4Z2HXC3</accession>
<dbReference type="GO" id="GO:0005737">
    <property type="term" value="C:cytoplasm"/>
    <property type="evidence" value="ECO:0007669"/>
    <property type="project" value="UniProtKB-SubCell"/>
</dbReference>
<keyword evidence="2" id="KW-0963">Cytoplasm</keyword>
<comment type="subcellular location">
    <subcellularLocation>
        <location evidence="1">Cytoplasm</location>
    </subcellularLocation>
</comment>
<dbReference type="SUPFAM" id="SSF52490">
    <property type="entry name" value="Tubulin nucleotide-binding domain-like"/>
    <property type="match status" value="1"/>
</dbReference>
<evidence type="ECO:0000313" key="3">
    <source>
        <dbReference type="EMBL" id="TNN70337.1"/>
    </source>
</evidence>
<evidence type="ECO:0000256" key="2">
    <source>
        <dbReference type="ARBA" id="ARBA00022490"/>
    </source>
</evidence>
<protein>
    <submittedName>
        <fullName evidence="3">Tubulin beta-7 chain</fullName>
    </submittedName>
</protein>